<dbReference type="STRING" id="1220188.A0A4S3JH45"/>
<dbReference type="InterPro" id="IPR050091">
    <property type="entry name" value="PKS_NRPS_Biosynth_Enz"/>
</dbReference>
<dbReference type="Gene3D" id="1.10.1200.10">
    <property type="entry name" value="ACP-like"/>
    <property type="match status" value="1"/>
</dbReference>
<dbReference type="InterPro" id="IPR036736">
    <property type="entry name" value="ACP-like_sf"/>
</dbReference>
<dbReference type="GO" id="GO:0031177">
    <property type="term" value="F:phosphopantetheine binding"/>
    <property type="evidence" value="ECO:0007669"/>
    <property type="project" value="InterPro"/>
</dbReference>
<evidence type="ECO:0000313" key="5">
    <source>
        <dbReference type="Proteomes" id="UP000308092"/>
    </source>
</evidence>
<dbReference type="Pfam" id="PF08659">
    <property type="entry name" value="KR"/>
    <property type="match status" value="1"/>
</dbReference>
<keyword evidence="5" id="KW-1185">Reference proteome</keyword>
<dbReference type="VEuPathDB" id="FungiDB:EYZ11_005838"/>
<dbReference type="EMBL" id="SOSA01000194">
    <property type="protein sequence ID" value="THC94693.1"/>
    <property type="molecule type" value="Genomic_DNA"/>
</dbReference>
<dbReference type="Gene3D" id="3.40.50.720">
    <property type="entry name" value="NAD(P)-binding Rossmann-like Domain"/>
    <property type="match status" value="1"/>
</dbReference>
<evidence type="ECO:0000313" key="4">
    <source>
        <dbReference type="EMBL" id="THC94693.1"/>
    </source>
</evidence>
<keyword evidence="2" id="KW-0597">Phosphoprotein</keyword>
<evidence type="ECO:0000259" key="3">
    <source>
        <dbReference type="PROSITE" id="PS50075"/>
    </source>
</evidence>
<reference evidence="4 5" key="1">
    <citation type="submission" date="2019-03" db="EMBL/GenBank/DDBJ databases">
        <title>The genome sequence of a newly discovered highly antifungal drug resistant Aspergillus species, Aspergillus tanneri NIH 1004.</title>
        <authorList>
            <person name="Mounaud S."/>
            <person name="Singh I."/>
            <person name="Joardar V."/>
            <person name="Pakala S."/>
            <person name="Pakala S."/>
            <person name="Venepally P."/>
            <person name="Hoover J."/>
            <person name="Nierman W."/>
            <person name="Chung J."/>
            <person name="Losada L."/>
        </authorList>
    </citation>
    <scope>NUCLEOTIDE SEQUENCE [LARGE SCALE GENOMIC DNA]</scope>
    <source>
        <strain evidence="4 5">NIH1004</strain>
    </source>
</reference>
<dbReference type="GO" id="GO:0004312">
    <property type="term" value="F:fatty acid synthase activity"/>
    <property type="evidence" value="ECO:0007669"/>
    <property type="project" value="TreeGrafter"/>
</dbReference>
<dbReference type="Proteomes" id="UP000308092">
    <property type="component" value="Unassembled WGS sequence"/>
</dbReference>
<dbReference type="GO" id="GO:0006633">
    <property type="term" value="P:fatty acid biosynthetic process"/>
    <property type="evidence" value="ECO:0007669"/>
    <property type="project" value="TreeGrafter"/>
</dbReference>
<evidence type="ECO:0000256" key="1">
    <source>
        <dbReference type="ARBA" id="ARBA00022450"/>
    </source>
</evidence>
<dbReference type="GO" id="GO:0016874">
    <property type="term" value="F:ligase activity"/>
    <property type="evidence" value="ECO:0007669"/>
    <property type="project" value="UniProtKB-KW"/>
</dbReference>
<accession>A0A4S3JH45</accession>
<dbReference type="InterPro" id="IPR020806">
    <property type="entry name" value="PKS_PP-bd"/>
</dbReference>
<keyword evidence="1" id="KW-0596">Phosphopantetheine</keyword>
<dbReference type="InterPro" id="IPR009081">
    <property type="entry name" value="PP-bd_ACP"/>
</dbReference>
<gene>
    <name evidence="4" type="ORF">EYZ11_005838</name>
</gene>
<dbReference type="InterPro" id="IPR013968">
    <property type="entry name" value="PKS_KR"/>
</dbReference>
<dbReference type="SUPFAM" id="SSF51735">
    <property type="entry name" value="NAD(P)-binding Rossmann-fold domains"/>
    <property type="match status" value="1"/>
</dbReference>
<feature type="domain" description="Carrier" evidence="3">
    <location>
        <begin position="174"/>
        <end position="251"/>
    </location>
</feature>
<evidence type="ECO:0000256" key="2">
    <source>
        <dbReference type="ARBA" id="ARBA00022553"/>
    </source>
</evidence>
<dbReference type="PROSITE" id="PS50075">
    <property type="entry name" value="CARRIER"/>
    <property type="match status" value="1"/>
</dbReference>
<dbReference type="Pfam" id="PF23297">
    <property type="entry name" value="ACP_SdgA_C"/>
    <property type="match status" value="1"/>
</dbReference>
<protein>
    <recommendedName>
        <fullName evidence="3">Carrier domain-containing protein</fullName>
    </recommendedName>
</protein>
<dbReference type="GO" id="GO:0044550">
    <property type="term" value="P:secondary metabolite biosynthetic process"/>
    <property type="evidence" value="ECO:0007669"/>
    <property type="project" value="TreeGrafter"/>
</dbReference>
<dbReference type="SMART" id="SM00823">
    <property type="entry name" value="PKS_PP"/>
    <property type="match status" value="1"/>
</dbReference>
<dbReference type="InterPro" id="IPR036291">
    <property type="entry name" value="NAD(P)-bd_dom_sf"/>
</dbReference>
<dbReference type="AlphaFoldDB" id="A0A4S3JH45"/>
<name>A0A4S3JH45_9EURO</name>
<organism evidence="4 5">
    <name type="scientific">Aspergillus tanneri</name>
    <dbReference type="NCBI Taxonomy" id="1220188"/>
    <lineage>
        <taxon>Eukaryota</taxon>
        <taxon>Fungi</taxon>
        <taxon>Dikarya</taxon>
        <taxon>Ascomycota</taxon>
        <taxon>Pezizomycotina</taxon>
        <taxon>Eurotiomycetes</taxon>
        <taxon>Eurotiomycetidae</taxon>
        <taxon>Eurotiales</taxon>
        <taxon>Aspergillaceae</taxon>
        <taxon>Aspergillus</taxon>
        <taxon>Aspergillus subgen. Circumdati</taxon>
    </lineage>
</organism>
<dbReference type="PANTHER" id="PTHR43775:SF37">
    <property type="entry name" value="SI:DKEY-61P9.11"/>
    <property type="match status" value="1"/>
</dbReference>
<comment type="caution">
    <text evidence="4">The sequence shown here is derived from an EMBL/GenBank/DDBJ whole genome shotgun (WGS) entry which is preliminary data.</text>
</comment>
<proteinExistence type="predicted"/>
<dbReference type="SUPFAM" id="SSF47336">
    <property type="entry name" value="ACP-like"/>
    <property type="match status" value="1"/>
</dbReference>
<dbReference type="PANTHER" id="PTHR43775">
    <property type="entry name" value="FATTY ACID SYNTHASE"/>
    <property type="match status" value="1"/>
</dbReference>
<sequence length="263" mass="28971">MPKVQGTINLDRVFGNSLDFFVILSSLGGIIGSKGQANYCAGCTFQDAFARHRASLSRPVRTIDLCAIDSEGYTAENQFAAAHAIRQGSQMMNLEKLLALLDHAISWPLPTEATTAQVVTGARLQDSAHVFGSSEADPRFSHTWERHSRQNVVSDKGDEGDLFSRLQEASTQQDALNIVQRAIITRISKLLDVPTTDINPRQTVSSYGIDSLVAVEFRNWILKHLEANVQSFELLSAFSIQELAQIIVERSKFVPPAMLVAKN</sequence>